<reference evidence="1" key="1">
    <citation type="journal article" date="2013" name="Nat. Commun.">
        <title>Whole-genome sequencing of Oryza brachyantha reveals mechanisms underlying Oryza genome evolution.</title>
        <authorList>
            <person name="Chen J."/>
            <person name="Huang Q."/>
            <person name="Gao D."/>
            <person name="Wang J."/>
            <person name="Lang Y."/>
            <person name="Liu T."/>
            <person name="Li B."/>
            <person name="Bai Z."/>
            <person name="Luis Goicoechea J."/>
            <person name="Liang C."/>
            <person name="Chen C."/>
            <person name="Zhang W."/>
            <person name="Sun S."/>
            <person name="Liao Y."/>
            <person name="Zhang X."/>
            <person name="Yang L."/>
            <person name="Song C."/>
            <person name="Wang M."/>
            <person name="Shi J."/>
            <person name="Liu G."/>
            <person name="Liu J."/>
            <person name="Zhou H."/>
            <person name="Zhou W."/>
            <person name="Yu Q."/>
            <person name="An N."/>
            <person name="Chen Y."/>
            <person name="Cai Q."/>
            <person name="Wang B."/>
            <person name="Liu B."/>
            <person name="Min J."/>
            <person name="Huang Y."/>
            <person name="Wu H."/>
            <person name="Li Z."/>
            <person name="Zhang Y."/>
            <person name="Yin Y."/>
            <person name="Song W."/>
            <person name="Jiang J."/>
            <person name="Jackson S.A."/>
            <person name="Wing R.A."/>
            <person name="Wang J."/>
            <person name="Chen M."/>
        </authorList>
    </citation>
    <scope>NUCLEOTIDE SEQUENCE [LARGE SCALE GENOMIC DNA]</scope>
    <source>
        <strain evidence="1">cv. IRGC 101232</strain>
    </source>
</reference>
<dbReference type="Gramene" id="OB06G15660.1">
    <property type="protein sequence ID" value="OB06G15660.1"/>
    <property type="gene ID" value="OB06G15660"/>
</dbReference>
<organism evidence="1">
    <name type="scientific">Oryza brachyantha</name>
    <name type="common">malo sina</name>
    <dbReference type="NCBI Taxonomy" id="4533"/>
    <lineage>
        <taxon>Eukaryota</taxon>
        <taxon>Viridiplantae</taxon>
        <taxon>Streptophyta</taxon>
        <taxon>Embryophyta</taxon>
        <taxon>Tracheophyta</taxon>
        <taxon>Spermatophyta</taxon>
        <taxon>Magnoliopsida</taxon>
        <taxon>Liliopsida</taxon>
        <taxon>Poales</taxon>
        <taxon>Poaceae</taxon>
        <taxon>BOP clade</taxon>
        <taxon>Oryzoideae</taxon>
        <taxon>Oryzeae</taxon>
        <taxon>Oryzinae</taxon>
        <taxon>Oryza</taxon>
    </lineage>
</organism>
<sequence>QTSADRVAVHQSSNRREIAAFVAVLSVKTPWRNDSNVDARWYCLLVSGTPA</sequence>
<evidence type="ECO:0000313" key="2">
    <source>
        <dbReference type="Proteomes" id="UP000006038"/>
    </source>
</evidence>
<evidence type="ECO:0000313" key="1">
    <source>
        <dbReference type="EnsemblPlants" id="OB06G15660.1"/>
    </source>
</evidence>
<dbReference type="HOGENOM" id="CLU_3112601_0_0_1"/>
<reference evidence="1" key="2">
    <citation type="submission" date="2013-04" db="UniProtKB">
        <authorList>
            <consortium name="EnsemblPlants"/>
        </authorList>
    </citation>
    <scope>IDENTIFICATION</scope>
</reference>
<accession>J3MC22</accession>
<dbReference type="EnsemblPlants" id="OB06G15660.1">
    <property type="protein sequence ID" value="OB06G15660.1"/>
    <property type="gene ID" value="OB06G15660"/>
</dbReference>
<protein>
    <submittedName>
        <fullName evidence="1">Uncharacterized protein</fullName>
    </submittedName>
</protein>
<proteinExistence type="predicted"/>
<dbReference type="Proteomes" id="UP000006038">
    <property type="component" value="Chromosome 6"/>
</dbReference>
<keyword evidence="2" id="KW-1185">Reference proteome</keyword>
<dbReference type="AlphaFoldDB" id="J3MC22"/>
<name>J3MC22_ORYBR</name>